<dbReference type="EC" id="4.1.1.65" evidence="11"/>
<keyword evidence="3 11" id="KW-0210">Decarboxylase</keyword>
<dbReference type="EMBL" id="JBHSBW010000011">
    <property type="protein sequence ID" value="MFC4211818.1"/>
    <property type="molecule type" value="Genomic_DNA"/>
</dbReference>
<dbReference type="PANTHER" id="PTHR35809">
    <property type="entry name" value="ARCHAETIDYLSERINE DECARBOXYLASE PROENZYME-RELATED"/>
    <property type="match status" value="1"/>
</dbReference>
<comment type="catalytic activity">
    <reaction evidence="11">
        <text>a 1,2-diacyl-sn-glycero-3-phospho-L-serine + H(+) = a 1,2-diacyl-sn-glycero-3-phosphoethanolamine + CO2</text>
        <dbReference type="Rhea" id="RHEA:20828"/>
        <dbReference type="ChEBI" id="CHEBI:15378"/>
        <dbReference type="ChEBI" id="CHEBI:16526"/>
        <dbReference type="ChEBI" id="CHEBI:57262"/>
        <dbReference type="ChEBI" id="CHEBI:64612"/>
        <dbReference type="EC" id="4.1.1.65"/>
    </reaction>
</comment>
<dbReference type="RefSeq" id="WP_378985243.1">
    <property type="nucleotide sequence ID" value="NZ_JBHSBW010000011.1"/>
</dbReference>
<feature type="chain" id="PRO_5044914200" description="Phosphatidylserine decarboxylase alpha chain" evidence="11">
    <location>
        <begin position="188"/>
        <end position="219"/>
    </location>
</feature>
<keyword evidence="7 11" id="KW-0594">Phospholipid biosynthesis</keyword>
<keyword evidence="4 11" id="KW-0443">Lipid metabolism</keyword>
<feature type="site" description="Cleavage (non-hydrolytic); by autocatalysis" evidence="11">
    <location>
        <begin position="187"/>
        <end position="188"/>
    </location>
</feature>
<dbReference type="Pfam" id="PF02666">
    <property type="entry name" value="PS_Dcarbxylase"/>
    <property type="match status" value="1"/>
</dbReference>
<feature type="transmembrane region" description="Helical" evidence="12">
    <location>
        <begin position="7"/>
        <end position="25"/>
    </location>
</feature>
<comment type="subunit">
    <text evidence="11">Heterodimer of a large membrane-associated beta subunit and a small pyruvoyl-containing alpha subunit.</text>
</comment>
<gene>
    <name evidence="11" type="primary">psd</name>
    <name evidence="13" type="ORF">ACFOWA_11530</name>
</gene>
<evidence type="ECO:0000256" key="3">
    <source>
        <dbReference type="ARBA" id="ARBA00022793"/>
    </source>
</evidence>
<dbReference type="InterPro" id="IPR033175">
    <property type="entry name" value="PSD-A"/>
</dbReference>
<feature type="chain" id="PRO_5044914199" description="Phosphatidylserine decarboxylase beta chain" evidence="11">
    <location>
        <begin position="1"/>
        <end position="187"/>
    </location>
</feature>
<keyword evidence="12" id="KW-0812">Transmembrane</keyword>
<evidence type="ECO:0000256" key="10">
    <source>
        <dbReference type="ARBA" id="ARBA00023317"/>
    </source>
</evidence>
<keyword evidence="12" id="KW-1133">Transmembrane helix</keyword>
<comment type="caution">
    <text evidence="13">The sequence shown here is derived from an EMBL/GenBank/DDBJ whole genome shotgun (WGS) entry which is preliminary data.</text>
</comment>
<keyword evidence="9 11" id="KW-1208">Phospholipid metabolism</keyword>
<feature type="active site" description="Schiff-base intermediate with substrate; via pyruvic acid" evidence="11">
    <location>
        <position position="188"/>
    </location>
</feature>
<keyword evidence="5 11" id="KW-0472">Membrane</keyword>
<evidence type="ECO:0000256" key="1">
    <source>
        <dbReference type="ARBA" id="ARBA00022475"/>
    </source>
</evidence>
<dbReference type="InterPro" id="IPR003817">
    <property type="entry name" value="PS_Dcarbxylase"/>
</dbReference>
<evidence type="ECO:0000256" key="6">
    <source>
        <dbReference type="ARBA" id="ARBA00023145"/>
    </source>
</evidence>
<keyword evidence="1 11" id="KW-1003">Cell membrane</keyword>
<feature type="transmembrane region" description="Helical" evidence="12">
    <location>
        <begin position="37"/>
        <end position="54"/>
    </location>
</feature>
<evidence type="ECO:0000256" key="2">
    <source>
        <dbReference type="ARBA" id="ARBA00022516"/>
    </source>
</evidence>
<dbReference type="NCBIfam" id="NF003678">
    <property type="entry name" value="PRK05305.1-2"/>
    <property type="match status" value="1"/>
</dbReference>
<keyword evidence="14" id="KW-1185">Reference proteome</keyword>
<evidence type="ECO:0000256" key="12">
    <source>
        <dbReference type="SAM" id="Phobius"/>
    </source>
</evidence>
<keyword evidence="10 11" id="KW-0670">Pyruvate</keyword>
<dbReference type="Proteomes" id="UP001595789">
    <property type="component" value="Unassembled WGS sequence"/>
</dbReference>
<feature type="modified residue" description="Pyruvic acid (Ser); by autocatalysis" evidence="11">
    <location>
        <position position="188"/>
    </location>
</feature>
<name>A0ABV8PA31_9SPHI</name>
<evidence type="ECO:0000256" key="11">
    <source>
        <dbReference type="HAMAP-Rule" id="MF_00664"/>
    </source>
</evidence>
<dbReference type="GO" id="GO:0004609">
    <property type="term" value="F:phosphatidylserine decarboxylase activity"/>
    <property type="evidence" value="ECO:0007669"/>
    <property type="project" value="UniProtKB-EC"/>
</dbReference>
<comment type="pathway">
    <text evidence="11">Phospholipid metabolism; phosphatidylethanolamine biosynthesis; phosphatidylethanolamine from CDP-diacylglycerol: step 2/2.</text>
</comment>
<sequence>MTIHKEGYTTIALSILFIFIINAFVDYKYYDVTWLRWFVYIFSAIFFIIVLQFFRNPTRSFATGDNLVICPADGKVVVIEETEEGEYFKDKRLQVSIFMSPVNVHINRNPISGIVKFFKYHPGKYLAAWNPKSSTENERTTTVVEHKSGTPILFRQIAGALARRIVWYVKEGDVVEQAEQFGFIKFGSRVDVFLPVGTKINVALNDVVKGGITTLAELS</sequence>
<keyword evidence="2 11" id="KW-0444">Lipid biosynthesis</keyword>
<accession>A0ABV8PA31</accession>
<evidence type="ECO:0000256" key="8">
    <source>
        <dbReference type="ARBA" id="ARBA00023239"/>
    </source>
</evidence>
<evidence type="ECO:0000256" key="7">
    <source>
        <dbReference type="ARBA" id="ARBA00023209"/>
    </source>
</evidence>
<dbReference type="PANTHER" id="PTHR35809:SF1">
    <property type="entry name" value="ARCHAETIDYLSERINE DECARBOXYLASE PROENZYME-RELATED"/>
    <property type="match status" value="1"/>
</dbReference>
<evidence type="ECO:0000313" key="13">
    <source>
        <dbReference type="EMBL" id="MFC4211818.1"/>
    </source>
</evidence>
<comment type="function">
    <text evidence="11">Catalyzes the formation of phosphatidylethanolamine (PtdEtn) from phosphatidylserine (PtdSer).</text>
</comment>
<keyword evidence="6 11" id="KW-0865">Zymogen</keyword>
<evidence type="ECO:0000256" key="4">
    <source>
        <dbReference type="ARBA" id="ARBA00023098"/>
    </source>
</evidence>
<comment type="PTM">
    <text evidence="11">Is synthesized initially as an inactive proenzyme. Formation of the active enzyme involves a self-maturation process in which the active site pyruvoyl group is generated from an internal serine residue via an autocatalytic post-translational modification. Two non-identical subunits are generated from the proenzyme in this reaction, and the pyruvate is formed at the N-terminus of the alpha chain, which is derived from the carboxyl end of the proenzyme. The post-translation cleavage follows an unusual pathway, termed non-hydrolytic serinolysis, in which the side chain hydroxyl group of the serine supplies its oxygen atom to form the C-terminus of the beta chain, while the remainder of the serine residue undergoes an oxidative deamination to produce ammonia and the pyruvoyl prosthetic group on the alpha chain.</text>
</comment>
<comment type="subcellular location">
    <subcellularLocation>
        <location evidence="11">Cell membrane</location>
        <topology evidence="11">Peripheral membrane protein</topology>
    </subcellularLocation>
</comment>
<proteinExistence type="inferred from homology"/>
<reference evidence="14" key="1">
    <citation type="journal article" date="2019" name="Int. J. Syst. Evol. Microbiol.">
        <title>The Global Catalogue of Microorganisms (GCM) 10K type strain sequencing project: providing services to taxonomists for standard genome sequencing and annotation.</title>
        <authorList>
            <consortium name="The Broad Institute Genomics Platform"/>
            <consortium name="The Broad Institute Genome Sequencing Center for Infectious Disease"/>
            <person name="Wu L."/>
            <person name="Ma J."/>
        </authorList>
    </citation>
    <scope>NUCLEOTIDE SEQUENCE [LARGE SCALE GENOMIC DNA]</scope>
    <source>
        <strain evidence="14">CCM 8691</strain>
    </source>
</reference>
<comment type="cofactor">
    <cofactor evidence="11">
        <name>pyruvate</name>
        <dbReference type="ChEBI" id="CHEBI:15361"/>
    </cofactor>
    <text evidence="11">Binds 1 pyruvoyl group covalently per subunit.</text>
</comment>
<dbReference type="HAMAP" id="MF_00664">
    <property type="entry name" value="PS_decarb_PSD_A"/>
    <property type="match status" value="1"/>
</dbReference>
<keyword evidence="8 11" id="KW-0456">Lyase</keyword>
<evidence type="ECO:0000256" key="5">
    <source>
        <dbReference type="ARBA" id="ARBA00023136"/>
    </source>
</evidence>
<evidence type="ECO:0000313" key="14">
    <source>
        <dbReference type="Proteomes" id="UP001595789"/>
    </source>
</evidence>
<organism evidence="13 14">
    <name type="scientific">Pedobacter lithocola</name>
    <dbReference type="NCBI Taxonomy" id="1908239"/>
    <lineage>
        <taxon>Bacteria</taxon>
        <taxon>Pseudomonadati</taxon>
        <taxon>Bacteroidota</taxon>
        <taxon>Sphingobacteriia</taxon>
        <taxon>Sphingobacteriales</taxon>
        <taxon>Sphingobacteriaceae</taxon>
        <taxon>Pedobacter</taxon>
    </lineage>
</organism>
<protein>
    <recommendedName>
        <fullName evidence="11">Phosphatidylserine decarboxylase proenzyme</fullName>
        <ecNumber evidence="11">4.1.1.65</ecNumber>
    </recommendedName>
    <component>
        <recommendedName>
            <fullName evidence="11">Phosphatidylserine decarboxylase alpha chain</fullName>
        </recommendedName>
    </component>
    <component>
        <recommendedName>
            <fullName evidence="11">Phosphatidylserine decarboxylase beta chain</fullName>
        </recommendedName>
    </component>
</protein>
<comment type="similarity">
    <text evidence="11">Belongs to the phosphatidylserine decarboxylase family. PSD-A subfamily.</text>
</comment>
<evidence type="ECO:0000256" key="9">
    <source>
        <dbReference type="ARBA" id="ARBA00023264"/>
    </source>
</evidence>